<dbReference type="Proteomes" id="UP000031668">
    <property type="component" value="Unassembled WGS sequence"/>
</dbReference>
<organism evidence="1 2">
    <name type="scientific">Thelohanellus kitauei</name>
    <name type="common">Myxosporean</name>
    <dbReference type="NCBI Taxonomy" id="669202"/>
    <lineage>
        <taxon>Eukaryota</taxon>
        <taxon>Metazoa</taxon>
        <taxon>Cnidaria</taxon>
        <taxon>Myxozoa</taxon>
        <taxon>Myxosporea</taxon>
        <taxon>Bivalvulida</taxon>
        <taxon>Platysporina</taxon>
        <taxon>Myxobolidae</taxon>
        <taxon>Thelohanellus</taxon>
    </lineage>
</organism>
<accession>A0A0C2M882</accession>
<evidence type="ECO:0000313" key="1">
    <source>
        <dbReference type="EMBL" id="KII60554.1"/>
    </source>
</evidence>
<keyword evidence="2" id="KW-1185">Reference proteome</keyword>
<protein>
    <submittedName>
        <fullName evidence="1">Uncharacterized protein</fullName>
    </submittedName>
</protein>
<dbReference type="AlphaFoldDB" id="A0A0C2M882"/>
<reference evidence="1 2" key="1">
    <citation type="journal article" date="2014" name="Genome Biol. Evol.">
        <title>The genome of the myxosporean Thelohanellus kitauei shows adaptations to nutrient acquisition within its fish host.</title>
        <authorList>
            <person name="Yang Y."/>
            <person name="Xiong J."/>
            <person name="Zhou Z."/>
            <person name="Huo F."/>
            <person name="Miao W."/>
            <person name="Ran C."/>
            <person name="Liu Y."/>
            <person name="Zhang J."/>
            <person name="Feng J."/>
            <person name="Wang M."/>
            <person name="Wang M."/>
            <person name="Wang L."/>
            <person name="Yao B."/>
        </authorList>
    </citation>
    <scope>NUCLEOTIDE SEQUENCE [LARGE SCALE GENOMIC DNA]</scope>
    <source>
        <strain evidence="1">Wuqing</strain>
    </source>
</reference>
<proteinExistence type="predicted"/>
<sequence>MTKKSLQNENQESNTVLKVEPKLSMRKIFRSFSKTSRPQSVIPARTSPKTSPPDICFHVYRIITDPFTDDYFNLYRGILQFKSDGVILSYEIFKNEPKYECWKYEQIKCVGTSDNTFSMQIRNKVPDKKPKILIYYLTMNKEYKVLESFLDITKNLSFAKNEKAGIRFRVTVNKNNVVGNFIYVYNPAFREERISKKKLVKLEESNEHHPEAPSDDININKTQISCQSTCNRRGIVTKSIIETISFYQDSLSFKNTVQINNTKRRIENTNYAQQNLNWTKPKNVVLEG</sequence>
<name>A0A0C2M882_THEKT</name>
<dbReference type="EMBL" id="JWZT01005574">
    <property type="protein sequence ID" value="KII60554.1"/>
    <property type="molecule type" value="Genomic_DNA"/>
</dbReference>
<dbReference type="OrthoDB" id="10679382at2759"/>
<evidence type="ECO:0000313" key="2">
    <source>
        <dbReference type="Proteomes" id="UP000031668"/>
    </source>
</evidence>
<gene>
    <name evidence="1" type="ORF">RF11_06555</name>
</gene>
<comment type="caution">
    <text evidence="1">The sequence shown here is derived from an EMBL/GenBank/DDBJ whole genome shotgun (WGS) entry which is preliminary data.</text>
</comment>